<organism evidence="7 8">
    <name type="scientific">Pocillopora meandrina</name>
    <dbReference type="NCBI Taxonomy" id="46732"/>
    <lineage>
        <taxon>Eukaryota</taxon>
        <taxon>Metazoa</taxon>
        <taxon>Cnidaria</taxon>
        <taxon>Anthozoa</taxon>
        <taxon>Hexacorallia</taxon>
        <taxon>Scleractinia</taxon>
        <taxon>Astrocoeniina</taxon>
        <taxon>Pocilloporidae</taxon>
        <taxon>Pocillopora</taxon>
    </lineage>
</organism>
<feature type="transmembrane region" description="Helical" evidence="5">
    <location>
        <begin position="77"/>
        <end position="97"/>
    </location>
</feature>
<comment type="subcellular location">
    <subcellularLocation>
        <location evidence="1">Membrane</location>
    </subcellularLocation>
</comment>
<feature type="transmembrane region" description="Helical" evidence="5">
    <location>
        <begin position="6"/>
        <end position="24"/>
    </location>
</feature>
<sequence>MVLYIVAFYICLGVSCVTLTAVSFERFVAVRFPSIYTTFFSRKRILEYVIGIWTVNILLSALQWVKINQEVRGTQLILCRICLFFSSTTQIGLPFTVRRYRRQL</sequence>
<evidence type="ECO:0000256" key="1">
    <source>
        <dbReference type="ARBA" id="ARBA00004370"/>
    </source>
</evidence>
<feature type="transmembrane region" description="Helical" evidence="5">
    <location>
        <begin position="45"/>
        <end position="65"/>
    </location>
</feature>
<comment type="caution">
    <text evidence="7">The sequence shown here is derived from an EMBL/GenBank/DDBJ whole genome shotgun (WGS) entry which is preliminary data.</text>
</comment>
<evidence type="ECO:0000256" key="2">
    <source>
        <dbReference type="ARBA" id="ARBA00022692"/>
    </source>
</evidence>
<dbReference type="PANTHER" id="PTHR45698">
    <property type="entry name" value="TRACE AMINE-ASSOCIATED RECEPTOR 19N-RELATED"/>
    <property type="match status" value="1"/>
</dbReference>
<dbReference type="PANTHER" id="PTHR45698:SF1">
    <property type="entry name" value="TRACE AMINE-ASSOCIATED RECEPTOR 13C-LIKE"/>
    <property type="match status" value="1"/>
</dbReference>
<evidence type="ECO:0000313" key="7">
    <source>
        <dbReference type="EMBL" id="CAH3161181.1"/>
    </source>
</evidence>
<evidence type="ECO:0000256" key="5">
    <source>
        <dbReference type="SAM" id="Phobius"/>
    </source>
</evidence>
<name>A0AAU9XZH8_9CNID</name>
<dbReference type="SUPFAM" id="SSF81321">
    <property type="entry name" value="Family A G protein-coupled receptor-like"/>
    <property type="match status" value="1"/>
</dbReference>
<proteinExistence type="predicted"/>
<dbReference type="Proteomes" id="UP001159428">
    <property type="component" value="Unassembled WGS sequence"/>
</dbReference>
<keyword evidence="8" id="KW-1185">Reference proteome</keyword>
<keyword evidence="2 5" id="KW-0812">Transmembrane</keyword>
<keyword evidence="3 5" id="KW-1133">Transmembrane helix</keyword>
<dbReference type="GO" id="GO:0016020">
    <property type="term" value="C:membrane"/>
    <property type="evidence" value="ECO:0007669"/>
    <property type="project" value="UniProtKB-SubCell"/>
</dbReference>
<gene>
    <name evidence="7" type="ORF">PMEA_00032754</name>
</gene>
<dbReference type="InterPro" id="IPR017452">
    <property type="entry name" value="GPCR_Rhodpsn_7TM"/>
</dbReference>
<evidence type="ECO:0000256" key="3">
    <source>
        <dbReference type="ARBA" id="ARBA00022989"/>
    </source>
</evidence>
<dbReference type="GO" id="GO:0004930">
    <property type="term" value="F:G protein-coupled receptor activity"/>
    <property type="evidence" value="ECO:0007669"/>
    <property type="project" value="InterPro"/>
</dbReference>
<dbReference type="AlphaFoldDB" id="A0AAU9XZH8"/>
<dbReference type="PROSITE" id="PS00237">
    <property type="entry name" value="G_PROTEIN_RECEP_F1_1"/>
    <property type="match status" value="1"/>
</dbReference>
<dbReference type="Pfam" id="PF00001">
    <property type="entry name" value="7tm_1"/>
    <property type="match status" value="1"/>
</dbReference>
<reference evidence="7 8" key="1">
    <citation type="submission" date="2022-05" db="EMBL/GenBank/DDBJ databases">
        <authorList>
            <consortium name="Genoscope - CEA"/>
            <person name="William W."/>
        </authorList>
    </citation>
    <scope>NUCLEOTIDE SEQUENCE [LARGE SCALE GENOMIC DNA]</scope>
</reference>
<feature type="domain" description="G-protein coupled receptors family 1 profile" evidence="6">
    <location>
        <begin position="1"/>
        <end position="104"/>
    </location>
</feature>
<accession>A0AAU9XZH8</accession>
<protein>
    <recommendedName>
        <fullName evidence="6">G-protein coupled receptors family 1 profile domain-containing protein</fullName>
    </recommendedName>
</protein>
<evidence type="ECO:0000256" key="4">
    <source>
        <dbReference type="ARBA" id="ARBA00023136"/>
    </source>
</evidence>
<keyword evidence="4 5" id="KW-0472">Membrane</keyword>
<dbReference type="PROSITE" id="PS50262">
    <property type="entry name" value="G_PROTEIN_RECEP_F1_2"/>
    <property type="match status" value="1"/>
</dbReference>
<dbReference type="InterPro" id="IPR000276">
    <property type="entry name" value="GPCR_Rhodpsn"/>
</dbReference>
<evidence type="ECO:0000259" key="6">
    <source>
        <dbReference type="PROSITE" id="PS50262"/>
    </source>
</evidence>
<dbReference type="EMBL" id="CALNXJ010000078">
    <property type="protein sequence ID" value="CAH3161181.1"/>
    <property type="molecule type" value="Genomic_DNA"/>
</dbReference>
<evidence type="ECO:0000313" key="8">
    <source>
        <dbReference type="Proteomes" id="UP001159428"/>
    </source>
</evidence>
<dbReference type="Gene3D" id="1.20.1070.10">
    <property type="entry name" value="Rhodopsin 7-helix transmembrane proteins"/>
    <property type="match status" value="1"/>
</dbReference>